<feature type="signal peptide" evidence="2">
    <location>
        <begin position="1"/>
        <end position="25"/>
    </location>
</feature>
<dbReference type="SUPFAM" id="SSF49313">
    <property type="entry name" value="Cadherin-like"/>
    <property type="match status" value="1"/>
</dbReference>
<evidence type="ECO:0000256" key="1">
    <source>
        <dbReference type="SAM" id="MobiDB-lite"/>
    </source>
</evidence>
<dbReference type="InterPro" id="IPR015919">
    <property type="entry name" value="Cadherin-like_sf"/>
</dbReference>
<dbReference type="InterPro" id="IPR003961">
    <property type="entry name" value="FN3_dom"/>
</dbReference>
<reference evidence="4 5" key="1">
    <citation type="submission" date="2020-08" db="EMBL/GenBank/DDBJ databases">
        <title>Genomic Encyclopedia of Type Strains, Phase IV (KMG-IV): sequencing the most valuable type-strain genomes for metagenomic binning, comparative biology and taxonomic classification.</title>
        <authorList>
            <person name="Goeker M."/>
        </authorList>
    </citation>
    <scope>NUCLEOTIDE SEQUENCE [LARGE SCALE GENOMIC DNA]</scope>
    <source>
        <strain evidence="4 5">DSM 26723</strain>
    </source>
</reference>
<evidence type="ECO:0000259" key="3">
    <source>
        <dbReference type="PROSITE" id="PS50853"/>
    </source>
</evidence>
<evidence type="ECO:0000256" key="2">
    <source>
        <dbReference type="SAM" id="SignalP"/>
    </source>
</evidence>
<dbReference type="SMART" id="SM00060">
    <property type="entry name" value="FN3"/>
    <property type="match status" value="1"/>
</dbReference>
<dbReference type="PROSITE" id="PS51257">
    <property type="entry name" value="PROKAR_LIPOPROTEIN"/>
    <property type="match status" value="1"/>
</dbReference>
<dbReference type="Gene3D" id="2.60.40.10">
    <property type="entry name" value="Immunoglobulins"/>
    <property type="match status" value="2"/>
</dbReference>
<protein>
    <recommendedName>
        <fullName evidence="3">Fibronectin type-III domain-containing protein</fullName>
    </recommendedName>
</protein>
<accession>A0A841HGQ8</accession>
<keyword evidence="5" id="KW-1185">Reference proteome</keyword>
<proteinExistence type="predicted"/>
<dbReference type="GO" id="GO:0005509">
    <property type="term" value="F:calcium ion binding"/>
    <property type="evidence" value="ECO:0007669"/>
    <property type="project" value="InterPro"/>
</dbReference>
<name>A0A841HGQ8_9GAMM</name>
<feature type="chain" id="PRO_5033041942" description="Fibronectin type-III domain-containing protein" evidence="2">
    <location>
        <begin position="26"/>
        <end position="223"/>
    </location>
</feature>
<dbReference type="SUPFAM" id="SSF49265">
    <property type="entry name" value="Fibronectin type III"/>
    <property type="match status" value="1"/>
</dbReference>
<evidence type="ECO:0000313" key="5">
    <source>
        <dbReference type="Proteomes" id="UP000588068"/>
    </source>
</evidence>
<sequence>MQAFNRQRWASALLTALLLAGCGGGGGDSPSSSPQTDPDPPAATNSPPTIQGQPSTSVLAGQSYSFQPTANDPNGDALTFSATNLPSWLSVNASTGRLSGTPAAGDVGTYSGITLTVSDGKASASLTAFNLTVSAVGSGSATVSWVAPTQNTDGSSLTNLAGYTILYGRSAGDLTLSVNISNPSLSTYVVENLTSGAWFFAVVAVNSNGASSVPSNVATKTIS</sequence>
<dbReference type="Pfam" id="PF05345">
    <property type="entry name" value="He_PIG"/>
    <property type="match status" value="1"/>
</dbReference>
<dbReference type="Proteomes" id="UP000588068">
    <property type="component" value="Unassembled WGS sequence"/>
</dbReference>
<dbReference type="InterPro" id="IPR036116">
    <property type="entry name" value="FN3_sf"/>
</dbReference>
<dbReference type="RefSeq" id="WP_184329408.1">
    <property type="nucleotide sequence ID" value="NZ_JACHHZ010000001.1"/>
</dbReference>
<dbReference type="AlphaFoldDB" id="A0A841HGQ8"/>
<comment type="caution">
    <text evidence="4">The sequence shown here is derived from an EMBL/GenBank/DDBJ whole genome shotgun (WGS) entry which is preliminary data.</text>
</comment>
<dbReference type="GO" id="GO:0016020">
    <property type="term" value="C:membrane"/>
    <property type="evidence" value="ECO:0007669"/>
    <property type="project" value="InterPro"/>
</dbReference>
<feature type="region of interest" description="Disordered" evidence="1">
    <location>
        <begin position="23"/>
        <end position="56"/>
    </location>
</feature>
<dbReference type="SMART" id="SM00736">
    <property type="entry name" value="CADG"/>
    <property type="match status" value="1"/>
</dbReference>
<dbReference type="CDD" id="cd00063">
    <property type="entry name" value="FN3"/>
    <property type="match status" value="1"/>
</dbReference>
<organism evidence="4 5">
    <name type="scientific">Povalibacter uvarum</name>
    <dbReference type="NCBI Taxonomy" id="732238"/>
    <lineage>
        <taxon>Bacteria</taxon>
        <taxon>Pseudomonadati</taxon>
        <taxon>Pseudomonadota</taxon>
        <taxon>Gammaproteobacteria</taxon>
        <taxon>Steroidobacterales</taxon>
        <taxon>Steroidobacteraceae</taxon>
        <taxon>Povalibacter</taxon>
    </lineage>
</organism>
<dbReference type="EMBL" id="JACHHZ010000001">
    <property type="protein sequence ID" value="MBB6091619.1"/>
    <property type="molecule type" value="Genomic_DNA"/>
</dbReference>
<feature type="domain" description="Fibronectin type-III" evidence="3">
    <location>
        <begin position="127"/>
        <end position="223"/>
    </location>
</feature>
<dbReference type="PROSITE" id="PS50853">
    <property type="entry name" value="FN3"/>
    <property type="match status" value="1"/>
</dbReference>
<evidence type="ECO:0000313" key="4">
    <source>
        <dbReference type="EMBL" id="MBB6091619.1"/>
    </source>
</evidence>
<gene>
    <name evidence="4" type="ORF">HNQ60_000465</name>
</gene>
<dbReference type="InterPro" id="IPR013783">
    <property type="entry name" value="Ig-like_fold"/>
</dbReference>
<dbReference type="InterPro" id="IPR006644">
    <property type="entry name" value="Cadg"/>
</dbReference>
<keyword evidence="2" id="KW-0732">Signal</keyword>
<feature type="compositionally biased region" description="Polar residues" evidence="1">
    <location>
        <begin position="45"/>
        <end position="56"/>
    </location>
</feature>